<evidence type="ECO:0000259" key="2">
    <source>
        <dbReference type="PROSITE" id="PS50994"/>
    </source>
</evidence>
<dbReference type="PROSITE" id="PS50994">
    <property type="entry name" value="INTEGRASE"/>
    <property type="match status" value="1"/>
</dbReference>
<reference evidence="3 4" key="1">
    <citation type="journal article" date="2017" name="PLoS Biol.">
        <title>The sea cucumber genome provides insights into morphological evolution and visceral regeneration.</title>
        <authorList>
            <person name="Zhang X."/>
            <person name="Sun L."/>
            <person name="Yuan J."/>
            <person name="Sun Y."/>
            <person name="Gao Y."/>
            <person name="Zhang L."/>
            <person name="Li S."/>
            <person name="Dai H."/>
            <person name="Hamel J.F."/>
            <person name="Liu C."/>
            <person name="Yu Y."/>
            <person name="Liu S."/>
            <person name="Lin W."/>
            <person name="Guo K."/>
            <person name="Jin S."/>
            <person name="Xu P."/>
            <person name="Storey K.B."/>
            <person name="Huan P."/>
            <person name="Zhang T."/>
            <person name="Zhou Y."/>
            <person name="Zhang J."/>
            <person name="Lin C."/>
            <person name="Li X."/>
            <person name="Xing L."/>
            <person name="Huo D."/>
            <person name="Sun M."/>
            <person name="Wang L."/>
            <person name="Mercier A."/>
            <person name="Li F."/>
            <person name="Yang H."/>
            <person name="Xiang J."/>
        </authorList>
    </citation>
    <scope>NUCLEOTIDE SEQUENCE [LARGE SCALE GENOMIC DNA]</scope>
    <source>
        <strain evidence="3">Shaxun</strain>
        <tissue evidence="3">Muscle</tissue>
    </source>
</reference>
<evidence type="ECO:0000313" key="4">
    <source>
        <dbReference type="Proteomes" id="UP000230750"/>
    </source>
</evidence>
<organism evidence="3 4">
    <name type="scientific">Stichopus japonicus</name>
    <name type="common">Sea cucumber</name>
    <dbReference type="NCBI Taxonomy" id="307972"/>
    <lineage>
        <taxon>Eukaryota</taxon>
        <taxon>Metazoa</taxon>
        <taxon>Echinodermata</taxon>
        <taxon>Eleutherozoa</taxon>
        <taxon>Echinozoa</taxon>
        <taxon>Holothuroidea</taxon>
        <taxon>Aspidochirotacea</taxon>
        <taxon>Aspidochirotida</taxon>
        <taxon>Stichopodidae</taxon>
        <taxon>Apostichopus</taxon>
    </lineage>
</organism>
<accession>A0A2G8JUA5</accession>
<dbReference type="GO" id="GO:0015074">
    <property type="term" value="P:DNA integration"/>
    <property type="evidence" value="ECO:0007669"/>
    <property type="project" value="InterPro"/>
</dbReference>
<dbReference type="GO" id="GO:0003676">
    <property type="term" value="F:nucleic acid binding"/>
    <property type="evidence" value="ECO:0007669"/>
    <property type="project" value="InterPro"/>
</dbReference>
<evidence type="ECO:0000256" key="1">
    <source>
        <dbReference type="SAM" id="MobiDB-lite"/>
    </source>
</evidence>
<dbReference type="EMBL" id="MRZV01001249">
    <property type="protein sequence ID" value="PIK39346.1"/>
    <property type="molecule type" value="Genomic_DNA"/>
</dbReference>
<dbReference type="Proteomes" id="UP000230750">
    <property type="component" value="Unassembled WGS sequence"/>
</dbReference>
<dbReference type="Pfam" id="PF07727">
    <property type="entry name" value="RVT_2"/>
    <property type="match status" value="1"/>
</dbReference>
<feature type="compositionally biased region" description="Basic and acidic residues" evidence="1">
    <location>
        <begin position="162"/>
        <end position="176"/>
    </location>
</feature>
<feature type="compositionally biased region" description="Basic and acidic residues" evidence="1">
    <location>
        <begin position="184"/>
        <end position="196"/>
    </location>
</feature>
<dbReference type="InterPro" id="IPR012337">
    <property type="entry name" value="RNaseH-like_sf"/>
</dbReference>
<evidence type="ECO:0000313" key="3">
    <source>
        <dbReference type="EMBL" id="PIK39346.1"/>
    </source>
</evidence>
<dbReference type="InterPro" id="IPR013103">
    <property type="entry name" value="RVT_2"/>
</dbReference>
<gene>
    <name evidence="3" type="ORF">BSL78_23810</name>
</gene>
<dbReference type="SUPFAM" id="SSF53098">
    <property type="entry name" value="Ribonuclease H-like"/>
    <property type="match status" value="1"/>
</dbReference>
<keyword evidence="4" id="KW-1185">Reference proteome</keyword>
<dbReference type="InterPro" id="IPR001584">
    <property type="entry name" value="Integrase_cat-core"/>
</dbReference>
<dbReference type="OrthoDB" id="6079421at2759"/>
<name>A0A2G8JUA5_STIJA</name>
<dbReference type="AlphaFoldDB" id="A0A2G8JUA5"/>
<feature type="domain" description="Integrase catalytic" evidence="2">
    <location>
        <begin position="1"/>
        <end position="102"/>
    </location>
</feature>
<feature type="region of interest" description="Disordered" evidence="1">
    <location>
        <begin position="162"/>
        <end position="203"/>
    </location>
</feature>
<sequence length="541" mass="61660">MGAPKKFLSDNGGEFANEEFRDMAENLNIEIWNTAGYSPWQNGLCERNHAVVDNCVEKILEDYPNMDIELALVWAVNAKNSLQMVIIQAEASEKIRRALRHKIRSSGEVYQPGDKVFYKRDGSTKWRGPGKVLGQDGKVVFVRHGSVYVRVHPCRLTRVGEEFNRSSESDLRHELPNEGNDVGSQHESKSEVEDMPVHPTVEEDDNVDIPQTLQEMIMRKEMLTEINIKFTRGTEYTLFKHYQRHEEAEVKLAKNEELTNWTKFQVYKEIEDCGQPAISTRWVITEKSVDGKKIAKARLVARGFEEQKCVQADSPTVSKETLKVFLALASTHSWRCHSIDIKAAFLQEVDLALFYWHHGDKLSGMLIMHVDDFLWAGTEDFKKIVVDKIKSAFKIGKEAEGAFRYIGLEIAHDVDGIVLTQNSYIESITEIPVPAARVAQKEFLLKQSEVTQLRGAIGQVQWASNQTRPDISYDALELSTTTKEPKVKDLLQANKVIKKIKMKQSHILFPNLGDQEQLRLVVYCDASYANYKMECPVLVVI</sequence>
<dbReference type="Gene3D" id="3.30.420.10">
    <property type="entry name" value="Ribonuclease H-like superfamily/Ribonuclease H"/>
    <property type="match status" value="1"/>
</dbReference>
<dbReference type="InterPro" id="IPR036397">
    <property type="entry name" value="RNaseH_sf"/>
</dbReference>
<comment type="caution">
    <text evidence="3">The sequence shown here is derived from an EMBL/GenBank/DDBJ whole genome shotgun (WGS) entry which is preliminary data.</text>
</comment>
<proteinExistence type="predicted"/>
<protein>
    <recommendedName>
        <fullName evidence="2">Integrase catalytic domain-containing protein</fullName>
    </recommendedName>
</protein>